<dbReference type="PANTHER" id="PTHR38042">
    <property type="entry name" value="UROPORPHYRINOGEN-III SYNTHASE, CHLOROPLASTIC"/>
    <property type="match status" value="1"/>
</dbReference>
<evidence type="ECO:0000259" key="10">
    <source>
        <dbReference type="Pfam" id="PF02602"/>
    </source>
</evidence>
<comment type="catalytic activity">
    <reaction evidence="8 9">
        <text>hydroxymethylbilane = uroporphyrinogen III + H2O</text>
        <dbReference type="Rhea" id="RHEA:18965"/>
        <dbReference type="ChEBI" id="CHEBI:15377"/>
        <dbReference type="ChEBI" id="CHEBI:57308"/>
        <dbReference type="ChEBI" id="CHEBI:57845"/>
        <dbReference type="EC" id="4.2.1.75"/>
    </reaction>
</comment>
<dbReference type="Pfam" id="PF02602">
    <property type="entry name" value="HEM4"/>
    <property type="match status" value="1"/>
</dbReference>
<dbReference type="CDD" id="cd06578">
    <property type="entry name" value="HemD"/>
    <property type="match status" value="1"/>
</dbReference>
<keyword evidence="12" id="KW-1185">Reference proteome</keyword>
<evidence type="ECO:0000256" key="8">
    <source>
        <dbReference type="ARBA" id="ARBA00048617"/>
    </source>
</evidence>
<proteinExistence type="inferred from homology"/>
<evidence type="ECO:0000256" key="5">
    <source>
        <dbReference type="ARBA" id="ARBA00023244"/>
    </source>
</evidence>
<dbReference type="Proteomes" id="UP000037854">
    <property type="component" value="Unassembled WGS sequence"/>
</dbReference>
<keyword evidence="5 9" id="KW-0627">Porphyrin biosynthesis</keyword>
<evidence type="ECO:0000256" key="6">
    <source>
        <dbReference type="ARBA" id="ARBA00037589"/>
    </source>
</evidence>
<dbReference type="RefSeq" id="WP_060667953.1">
    <property type="nucleotide sequence ID" value="NZ_JAHHXM010000002.1"/>
</dbReference>
<evidence type="ECO:0000313" key="11">
    <source>
        <dbReference type="EMBL" id="KPH77122.1"/>
    </source>
</evidence>
<evidence type="ECO:0000256" key="4">
    <source>
        <dbReference type="ARBA" id="ARBA00023239"/>
    </source>
</evidence>
<sequence>MIAPLRSKKIIVTRENAGGKIFSKKISQYGGIPIEVPLLRIDCDDRDENRRIMKQLDHFDWFIFTSANGVEYFFKLANKHQISHEILNAKNIAVVGEKTNQKLKKYGYSADFVPTVYDANTLSKEFLAKFQNPGEILLIRGNLSRDVLPSELKKANLSFTSLYVYKTTINFKSKNLLNEILQREFDFITFTSPSTIDAYFELSGYLVDKPCVCIGTTTENKAREKGFSTILTPKVFTVDAMIDIIIDYINKKEHI</sequence>
<evidence type="ECO:0000313" key="12">
    <source>
        <dbReference type="Proteomes" id="UP000037854"/>
    </source>
</evidence>
<evidence type="ECO:0000256" key="9">
    <source>
        <dbReference type="RuleBase" id="RU366031"/>
    </source>
</evidence>
<evidence type="ECO:0000256" key="3">
    <source>
        <dbReference type="ARBA" id="ARBA00013109"/>
    </source>
</evidence>
<evidence type="ECO:0000256" key="2">
    <source>
        <dbReference type="ARBA" id="ARBA00008133"/>
    </source>
</evidence>
<gene>
    <name evidence="11" type="ORF">AFL42_04375</name>
</gene>
<accession>A0ABR5MLQ4</accession>
<dbReference type="InterPro" id="IPR036108">
    <property type="entry name" value="4pyrrol_syn_uPrphyn_synt_sf"/>
</dbReference>
<comment type="similarity">
    <text evidence="2 9">Belongs to the uroporphyrinogen-III synthase family.</text>
</comment>
<dbReference type="SUPFAM" id="SSF69618">
    <property type="entry name" value="HemD-like"/>
    <property type="match status" value="1"/>
</dbReference>
<dbReference type="PANTHER" id="PTHR38042:SF1">
    <property type="entry name" value="UROPORPHYRINOGEN-III SYNTHASE, CHLOROPLASTIC"/>
    <property type="match status" value="1"/>
</dbReference>
<dbReference type="EMBL" id="LGTK01000009">
    <property type="protein sequence ID" value="KPH77122.1"/>
    <property type="molecule type" value="Genomic_DNA"/>
</dbReference>
<protein>
    <recommendedName>
        <fullName evidence="7 9">Uroporphyrinogen-III synthase</fullName>
        <ecNumber evidence="3 9">4.2.1.75</ecNumber>
    </recommendedName>
</protein>
<name>A0ABR5MLQ4_9BACI</name>
<dbReference type="InterPro" id="IPR003754">
    <property type="entry name" value="4pyrrol_synth_uPrphyn_synth"/>
</dbReference>
<feature type="domain" description="Tetrapyrrole biosynthesis uroporphyrinogen III synthase" evidence="10">
    <location>
        <begin position="22"/>
        <end position="242"/>
    </location>
</feature>
<dbReference type="InterPro" id="IPR039793">
    <property type="entry name" value="UROS/Hem4"/>
</dbReference>
<dbReference type="Gene3D" id="3.40.50.10090">
    <property type="match status" value="2"/>
</dbReference>
<comment type="pathway">
    <text evidence="1 9">Porphyrin-containing compound metabolism; protoporphyrin-IX biosynthesis; coproporphyrinogen-III from 5-aminolevulinate: step 3/4.</text>
</comment>
<reference evidence="11 12" key="1">
    <citation type="submission" date="2015-07" db="EMBL/GenBank/DDBJ databases">
        <title>High-quality draft genome sequence of Oceanobacillus caeni HM6, a bacillus isolated from a human feces.</title>
        <authorList>
            <person name="Kumar J."/>
            <person name="Verma M.K."/>
            <person name="Pandey R."/>
            <person name="Bhambi M."/>
            <person name="Chauhan N."/>
        </authorList>
    </citation>
    <scope>NUCLEOTIDE SEQUENCE [LARGE SCALE GENOMIC DNA]</scope>
    <source>
        <strain evidence="11 12">HM6</strain>
    </source>
</reference>
<dbReference type="EC" id="4.2.1.75" evidence="3 9"/>
<evidence type="ECO:0000256" key="7">
    <source>
        <dbReference type="ARBA" id="ARBA00040167"/>
    </source>
</evidence>
<comment type="caution">
    <text evidence="11">The sequence shown here is derived from an EMBL/GenBank/DDBJ whole genome shotgun (WGS) entry which is preliminary data.</text>
</comment>
<comment type="function">
    <text evidence="6 9">Catalyzes cyclization of the linear tetrapyrrole, hydroxymethylbilane, to the macrocyclic uroporphyrinogen III.</text>
</comment>
<keyword evidence="4 9" id="KW-0456">Lyase</keyword>
<organism evidence="11 12">
    <name type="scientific">Oceanobacillus caeni</name>
    <dbReference type="NCBI Taxonomy" id="405946"/>
    <lineage>
        <taxon>Bacteria</taxon>
        <taxon>Bacillati</taxon>
        <taxon>Bacillota</taxon>
        <taxon>Bacilli</taxon>
        <taxon>Bacillales</taxon>
        <taxon>Bacillaceae</taxon>
        <taxon>Oceanobacillus</taxon>
    </lineage>
</organism>
<evidence type="ECO:0000256" key="1">
    <source>
        <dbReference type="ARBA" id="ARBA00004772"/>
    </source>
</evidence>